<evidence type="ECO:0000256" key="1">
    <source>
        <dbReference type="ARBA" id="ARBA00001946"/>
    </source>
</evidence>
<dbReference type="InterPro" id="IPR023198">
    <property type="entry name" value="PGP-like_dom2"/>
</dbReference>
<dbReference type="Gene3D" id="1.10.150.240">
    <property type="entry name" value="Putative phosphatase, domain 2"/>
    <property type="match status" value="1"/>
</dbReference>
<dbReference type="SUPFAM" id="SSF56784">
    <property type="entry name" value="HAD-like"/>
    <property type="match status" value="1"/>
</dbReference>
<name>A0A1A8TTZ0_9GAMM</name>
<dbReference type="NCBIfam" id="TIGR01549">
    <property type="entry name" value="HAD-SF-IA-v1"/>
    <property type="match status" value="1"/>
</dbReference>
<evidence type="ECO:0000256" key="2">
    <source>
        <dbReference type="ARBA" id="ARBA00022801"/>
    </source>
</evidence>
<dbReference type="PANTHER" id="PTHR46470:SF4">
    <property type="entry name" value="5-AMINO-6-(5-PHOSPHO-D-RIBITYLAMINO)URACIL PHOSPHATASE YIGB"/>
    <property type="match status" value="1"/>
</dbReference>
<dbReference type="AlphaFoldDB" id="A0A1A8TTZ0"/>
<dbReference type="NCBIfam" id="TIGR01509">
    <property type="entry name" value="HAD-SF-IA-v3"/>
    <property type="match status" value="1"/>
</dbReference>
<evidence type="ECO:0000256" key="3">
    <source>
        <dbReference type="ARBA" id="ARBA00022842"/>
    </source>
</evidence>
<proteinExistence type="predicted"/>
<evidence type="ECO:0000313" key="5">
    <source>
        <dbReference type="Proteomes" id="UP000092544"/>
    </source>
</evidence>
<dbReference type="Pfam" id="PF00702">
    <property type="entry name" value="Hydrolase"/>
    <property type="match status" value="1"/>
</dbReference>
<dbReference type="SFLD" id="SFLDG01129">
    <property type="entry name" value="C1.5:_HAD__Beta-PGM__Phosphata"/>
    <property type="match status" value="1"/>
</dbReference>
<dbReference type="GO" id="GO:0008253">
    <property type="term" value="F:5'-nucleotidase activity"/>
    <property type="evidence" value="ECO:0007669"/>
    <property type="project" value="UniProtKB-EC"/>
</dbReference>
<dbReference type="InterPro" id="IPR023214">
    <property type="entry name" value="HAD_sf"/>
</dbReference>
<dbReference type="EC" id="3.1.3.5" evidence="4"/>
<dbReference type="GO" id="GO:0044281">
    <property type="term" value="P:small molecule metabolic process"/>
    <property type="evidence" value="ECO:0007669"/>
    <property type="project" value="UniProtKB-ARBA"/>
</dbReference>
<dbReference type="EMBL" id="FLOB01000024">
    <property type="protein sequence ID" value="SBS38012.1"/>
    <property type="molecule type" value="Genomic_DNA"/>
</dbReference>
<dbReference type="RefSeq" id="WP_067021118.1">
    <property type="nucleotide sequence ID" value="NZ_FLOB01000024.1"/>
</dbReference>
<dbReference type="Gene3D" id="3.40.50.1000">
    <property type="entry name" value="HAD superfamily/HAD-like"/>
    <property type="match status" value="1"/>
</dbReference>
<keyword evidence="2 4" id="KW-0378">Hydrolase</keyword>
<dbReference type="SFLD" id="SFLDS00003">
    <property type="entry name" value="Haloacid_Dehalogenase"/>
    <property type="match status" value="1"/>
</dbReference>
<dbReference type="Proteomes" id="UP000092544">
    <property type="component" value="Unassembled WGS sequence"/>
</dbReference>
<protein>
    <submittedName>
        <fullName evidence="4">Pyrimidine 5'-nucleotidase YjjG</fullName>
        <ecNumber evidence="4">3.1.3.5</ecNumber>
    </submittedName>
</protein>
<evidence type="ECO:0000313" key="4">
    <source>
        <dbReference type="EMBL" id="SBS38012.1"/>
    </source>
</evidence>
<dbReference type="InterPro" id="IPR051400">
    <property type="entry name" value="HAD-like_hydrolase"/>
</dbReference>
<sequence>MIFFDIDDTLFDYKTSQDIAASKFCDMFSDRLIPEKSDFVKVWDTVAREHMKRYLLGELTFQEQRRERIKAVIHGVKSDKEADLLFSEYYSFYQSSWQLFPDCIEALDILRYKKLGIITNGDLNQQKSKLKKLRIDHYFSFVVTPADVGEAKPSPKIFEYANKLAGVSADECWYVGDDYENDYLASKQLNWNSIWLNRRLSNKNLEGMYSSLLEFAKSII</sequence>
<accession>A0A1A8TTZ0</accession>
<dbReference type="OrthoDB" id="9776368at2"/>
<keyword evidence="5" id="KW-1185">Reference proteome</keyword>
<keyword evidence="3" id="KW-0460">Magnesium</keyword>
<organism evidence="4 5">
    <name type="scientific">Marinomonas spartinae</name>
    <dbReference type="NCBI Taxonomy" id="1792290"/>
    <lineage>
        <taxon>Bacteria</taxon>
        <taxon>Pseudomonadati</taxon>
        <taxon>Pseudomonadota</taxon>
        <taxon>Gammaproteobacteria</taxon>
        <taxon>Oceanospirillales</taxon>
        <taxon>Oceanospirillaceae</taxon>
        <taxon>Marinomonas</taxon>
    </lineage>
</organism>
<gene>
    <name evidence="4" type="primary">yjjG_2</name>
    <name evidence="4" type="ORF">MSP8886_04358</name>
</gene>
<comment type="cofactor">
    <cofactor evidence="1">
        <name>Mg(2+)</name>
        <dbReference type="ChEBI" id="CHEBI:18420"/>
    </cofactor>
</comment>
<reference evidence="4 5" key="1">
    <citation type="submission" date="2016-06" db="EMBL/GenBank/DDBJ databases">
        <authorList>
            <person name="Kjaerup R.B."/>
            <person name="Dalgaard T.S."/>
            <person name="Juul-Madsen H.R."/>
        </authorList>
    </citation>
    <scope>NUCLEOTIDE SEQUENCE [LARGE SCALE GENOMIC DNA]</scope>
    <source>
        <strain evidence="4 5">CECT 8886</strain>
    </source>
</reference>
<dbReference type="STRING" id="1792290.MSP8886_04358"/>
<dbReference type="InterPro" id="IPR006439">
    <property type="entry name" value="HAD-SF_hydro_IA"/>
</dbReference>
<dbReference type="PANTHER" id="PTHR46470">
    <property type="entry name" value="N-ACYLNEURAMINATE-9-PHOSPHATASE"/>
    <property type="match status" value="1"/>
</dbReference>
<dbReference type="InterPro" id="IPR036412">
    <property type="entry name" value="HAD-like_sf"/>
</dbReference>